<dbReference type="PANTHER" id="PTHR15496:SF2">
    <property type="entry name" value="GENERAL TRANSCRIPTION FACTOR 3C POLYPEPTIDE 4"/>
    <property type="match status" value="1"/>
</dbReference>
<evidence type="ECO:0000313" key="3">
    <source>
        <dbReference type="Proteomes" id="UP001281761"/>
    </source>
</evidence>
<sequence length="958" mass="105237">MRTSSVRIFASAGSPNSLKWSKANQLAISTGNIINIFYPPSLANCRGSIEIERDPPYDIGPLYRKQEPHIDFLIRPTKEISASGMSWSPPGFGPNGTSLLLVTTNAGFATVYQCSTMPMVAAYEPIVSVSGAWYSILCDNVKDATVPKNVDEHRHMMDHLFISCGCWAPHSPGRIATGTLLGTIIFWEFVPDPALIQYQLTFLAERQVINEGGVTCIEWDDLGIVIGGSDGSVWIMNEDGEKLCLQSSDLRTVTTITVSDPEAVSDPTPFVDLSVSANFPASKPIHPCLLDALSCFPSYSATPVPPPTEPQKVGYLSHSISTLSDHPSIAQHFEELKSEPDFHLSPNERLIGVGRGNSVALYRVARRAVQGHPYMLVSMGQNHETHTQLVSGMCFSIRGLHSVSLDGSECVWNTCLPETPQERCTDLLNVPVSFRRSLSHPLPFYGLQSGCYGLIVICLANVDCPSFMSSSSTVSSNPTIPSALSISSVPSSTIATATVAPMFTIPLSTESITQQPDSPYFDLSNPVENTIIGTILRFITLTKGSSSFHPQSLGLIHSLSTRPLTPFSIRLINTLEFIADHLLPTLERAFQNEWQSKNDNETVEACAAESLLQMGNNAPSPSAFSPMLMGSTPMTYSTQPLEIPTFNQPCPFAALRAVAPRQSLLDTMPPVLKMFLHSSQLNAQGETALSLDISTLTLPSEQRTICIHLLQMTNTLRFLSEKTETVSDTDMTSKRLFMTETLLSYAYIASGLCALLTKQEWSEQCNQLWPILFPRHDEMEEQDEKTISPPDVDQALLSTFPQNETGVEQILPEDPQLIFLSGVLVRFVAWLSRSSRQANVSLTPECPLPSFIFHEPCPFCHNPITFTRLCVAECEKNHLITRCLHTLSLTQTPSTWCCPVCLNKSALRPLTQGSQRFLEHVGIGAGFRHEPAVPSGFSDLLSLTPSCIYCGQPMVWIW</sequence>
<dbReference type="SUPFAM" id="SSF50978">
    <property type="entry name" value="WD40 repeat-like"/>
    <property type="match status" value="1"/>
</dbReference>
<name>A0ABQ9XQH5_9EUKA</name>
<evidence type="ECO:0000313" key="2">
    <source>
        <dbReference type="EMBL" id="KAK2953735.1"/>
    </source>
</evidence>
<dbReference type="InterPro" id="IPR015943">
    <property type="entry name" value="WD40/YVTN_repeat-like_dom_sf"/>
</dbReference>
<evidence type="ECO:0000259" key="1">
    <source>
        <dbReference type="Pfam" id="PF12660"/>
    </source>
</evidence>
<organism evidence="2 3">
    <name type="scientific">Blattamonas nauphoetae</name>
    <dbReference type="NCBI Taxonomy" id="2049346"/>
    <lineage>
        <taxon>Eukaryota</taxon>
        <taxon>Metamonada</taxon>
        <taxon>Preaxostyla</taxon>
        <taxon>Oxymonadida</taxon>
        <taxon>Blattamonas</taxon>
    </lineage>
</organism>
<accession>A0ABQ9XQH5</accession>
<protein>
    <recommendedName>
        <fullName evidence="1">Transcription factor IIIC putative zinc-finger domain-containing protein</fullName>
    </recommendedName>
</protein>
<dbReference type="PANTHER" id="PTHR15496">
    <property type="entry name" value="GENERAL TRANSCRIPTION FACTOR 3C POLYPEPTIDE 4 FAMILY"/>
    <property type="match status" value="1"/>
</dbReference>
<dbReference type="Gene3D" id="2.130.10.10">
    <property type="entry name" value="YVTN repeat-like/Quinoprotein amine dehydrogenase"/>
    <property type="match status" value="1"/>
</dbReference>
<dbReference type="Proteomes" id="UP001281761">
    <property type="component" value="Unassembled WGS sequence"/>
</dbReference>
<reference evidence="2 3" key="1">
    <citation type="journal article" date="2022" name="bioRxiv">
        <title>Genomics of Preaxostyla Flagellates Illuminates Evolutionary Transitions and the Path Towards Mitochondrial Loss.</title>
        <authorList>
            <person name="Novak L.V.F."/>
            <person name="Treitli S.C."/>
            <person name="Pyrih J."/>
            <person name="Halakuc P."/>
            <person name="Pipaliya S.V."/>
            <person name="Vacek V."/>
            <person name="Brzon O."/>
            <person name="Soukal P."/>
            <person name="Eme L."/>
            <person name="Dacks J.B."/>
            <person name="Karnkowska A."/>
            <person name="Elias M."/>
            <person name="Hampl V."/>
        </authorList>
    </citation>
    <scope>NUCLEOTIDE SEQUENCE [LARGE SCALE GENOMIC DNA]</scope>
    <source>
        <strain evidence="2">NAU3</strain>
        <tissue evidence="2">Gut</tissue>
    </source>
</reference>
<dbReference type="InterPro" id="IPR036322">
    <property type="entry name" value="WD40_repeat_dom_sf"/>
</dbReference>
<comment type="caution">
    <text evidence="2">The sequence shown here is derived from an EMBL/GenBank/DDBJ whole genome shotgun (WGS) entry which is preliminary data.</text>
</comment>
<keyword evidence="3" id="KW-1185">Reference proteome</keyword>
<dbReference type="EMBL" id="JARBJD010000087">
    <property type="protein sequence ID" value="KAK2953735.1"/>
    <property type="molecule type" value="Genomic_DNA"/>
</dbReference>
<dbReference type="Pfam" id="PF12660">
    <property type="entry name" value="zf-TFIIIC"/>
    <property type="match status" value="1"/>
</dbReference>
<gene>
    <name evidence="2" type="ORF">BLNAU_11292</name>
</gene>
<dbReference type="InterPro" id="IPR044230">
    <property type="entry name" value="GTF3C4"/>
</dbReference>
<proteinExistence type="predicted"/>
<feature type="domain" description="Transcription factor IIIC putative zinc-finger" evidence="1">
    <location>
        <begin position="854"/>
        <end position="952"/>
    </location>
</feature>
<dbReference type="InterPro" id="IPR024764">
    <property type="entry name" value="TFIIIC_Znf"/>
</dbReference>